<gene>
    <name evidence="2" type="ORF">GCM10010390_41240</name>
</gene>
<evidence type="ECO:0000256" key="1">
    <source>
        <dbReference type="SAM" id="MobiDB-lite"/>
    </source>
</evidence>
<accession>A0ABP3N7P6</accession>
<feature type="compositionally biased region" description="Low complexity" evidence="1">
    <location>
        <begin position="78"/>
        <end position="90"/>
    </location>
</feature>
<dbReference type="Proteomes" id="UP001501576">
    <property type="component" value="Unassembled WGS sequence"/>
</dbReference>
<evidence type="ECO:0000313" key="3">
    <source>
        <dbReference type="Proteomes" id="UP001501576"/>
    </source>
</evidence>
<keyword evidence="3" id="KW-1185">Reference proteome</keyword>
<feature type="compositionally biased region" description="Basic residues" evidence="1">
    <location>
        <begin position="66"/>
        <end position="76"/>
    </location>
</feature>
<name>A0ABP3N7P6_9ACTN</name>
<protein>
    <submittedName>
        <fullName evidence="2">Uncharacterized protein</fullName>
    </submittedName>
</protein>
<evidence type="ECO:0000313" key="2">
    <source>
        <dbReference type="EMBL" id="GAA0535188.1"/>
    </source>
</evidence>
<reference evidence="3" key="1">
    <citation type="journal article" date="2019" name="Int. J. Syst. Evol. Microbiol.">
        <title>The Global Catalogue of Microorganisms (GCM) 10K type strain sequencing project: providing services to taxonomists for standard genome sequencing and annotation.</title>
        <authorList>
            <consortium name="The Broad Institute Genomics Platform"/>
            <consortium name="The Broad Institute Genome Sequencing Center for Infectious Disease"/>
            <person name="Wu L."/>
            <person name="Ma J."/>
        </authorList>
    </citation>
    <scope>NUCLEOTIDE SEQUENCE [LARGE SCALE GENOMIC DNA]</scope>
    <source>
        <strain evidence="3">JCM 5052</strain>
    </source>
</reference>
<dbReference type="EMBL" id="BAAABZ010000039">
    <property type="protein sequence ID" value="GAA0535188.1"/>
    <property type="molecule type" value="Genomic_DNA"/>
</dbReference>
<feature type="region of interest" description="Disordered" evidence="1">
    <location>
        <begin position="13"/>
        <end position="90"/>
    </location>
</feature>
<sequence>MGGVLDAYVYVWRPSPTNSTPPANGAVKIRSGAPPRRPRTRHPSPATRHEQQAHPSNHYAPAHSGTHTHHTPHHAFKGAPAPGQPRGAPQ</sequence>
<organism evidence="2 3">
    <name type="scientific">Streptomyces mordarskii</name>
    <dbReference type="NCBI Taxonomy" id="1226758"/>
    <lineage>
        <taxon>Bacteria</taxon>
        <taxon>Bacillati</taxon>
        <taxon>Actinomycetota</taxon>
        <taxon>Actinomycetes</taxon>
        <taxon>Kitasatosporales</taxon>
        <taxon>Streptomycetaceae</taxon>
        <taxon>Streptomyces</taxon>
    </lineage>
</organism>
<comment type="caution">
    <text evidence="2">The sequence shown here is derived from an EMBL/GenBank/DDBJ whole genome shotgun (WGS) entry which is preliminary data.</text>
</comment>
<proteinExistence type="predicted"/>